<dbReference type="Gene3D" id="3.30.40.220">
    <property type="match status" value="1"/>
</dbReference>
<comment type="caution">
    <text evidence="1">The sequence shown here is derived from an EMBL/GenBank/DDBJ whole genome shotgun (WGS) entry which is preliminary data.</text>
</comment>
<proteinExistence type="predicted"/>
<evidence type="ECO:0000313" key="2">
    <source>
        <dbReference type="Proteomes" id="UP000239872"/>
    </source>
</evidence>
<sequence length="136" mass="15642">MNEQYISQEIIRVLGRYNRTKHFPGFANAHQLSTWYGNQLRLQECKCHYCETSIIDIKRLIQNGLLATRAVGGGGARGPVLEIDKKSNHLGYNEDNCVLACYYCNNDKSYIFGTDDYKRFYGPARNAHFRELIGQL</sequence>
<dbReference type="EMBL" id="PPSL01000005">
    <property type="protein sequence ID" value="PQJ09584.1"/>
    <property type="molecule type" value="Genomic_DNA"/>
</dbReference>
<evidence type="ECO:0000313" key="1">
    <source>
        <dbReference type="EMBL" id="PQJ09584.1"/>
    </source>
</evidence>
<accession>A0A2S7SS52</accession>
<protein>
    <recommendedName>
        <fullName evidence="3">HNH endonuclease</fullName>
    </recommendedName>
</protein>
<organism evidence="1 2">
    <name type="scientific">Flavipsychrobacter stenotrophus</name>
    <dbReference type="NCBI Taxonomy" id="2077091"/>
    <lineage>
        <taxon>Bacteria</taxon>
        <taxon>Pseudomonadati</taxon>
        <taxon>Bacteroidota</taxon>
        <taxon>Chitinophagia</taxon>
        <taxon>Chitinophagales</taxon>
        <taxon>Chitinophagaceae</taxon>
        <taxon>Flavipsychrobacter</taxon>
    </lineage>
</organism>
<name>A0A2S7SS52_9BACT</name>
<reference evidence="1 2" key="1">
    <citation type="submission" date="2018-01" db="EMBL/GenBank/DDBJ databases">
        <title>A novel member of the phylum Bacteroidetes isolated from glacier ice.</title>
        <authorList>
            <person name="Liu Q."/>
            <person name="Xin Y.-H."/>
        </authorList>
    </citation>
    <scope>NUCLEOTIDE SEQUENCE [LARGE SCALE GENOMIC DNA]</scope>
    <source>
        <strain evidence="1 2">RB1R16</strain>
    </source>
</reference>
<gene>
    <name evidence="1" type="ORF">CJD36_016730</name>
</gene>
<dbReference type="Proteomes" id="UP000239872">
    <property type="component" value="Unassembled WGS sequence"/>
</dbReference>
<evidence type="ECO:0008006" key="3">
    <source>
        <dbReference type="Google" id="ProtNLM"/>
    </source>
</evidence>
<dbReference type="AlphaFoldDB" id="A0A2S7SS52"/>
<keyword evidence="2" id="KW-1185">Reference proteome</keyword>